<dbReference type="AlphaFoldDB" id="A0A2X3BHE4"/>
<evidence type="ECO:0000256" key="1">
    <source>
        <dbReference type="SAM" id="Phobius"/>
    </source>
</evidence>
<proteinExistence type="predicted"/>
<sequence>MTSRAYALIYALFLLVLISYFVSSLRQNDGIKLDRIANSHIHFQSLLHIQSLDKIARIYATKQKPHASLTGRFDFGGGYVGGFEIVGKQAFLYVEAQNKRTSQILRQTKEITLKGI</sequence>
<organism evidence="2 3">
    <name type="scientific">Helicobacter fennelliae</name>
    <dbReference type="NCBI Taxonomy" id="215"/>
    <lineage>
        <taxon>Bacteria</taxon>
        <taxon>Pseudomonadati</taxon>
        <taxon>Campylobacterota</taxon>
        <taxon>Epsilonproteobacteria</taxon>
        <taxon>Campylobacterales</taxon>
        <taxon>Helicobacteraceae</taxon>
        <taxon>Helicobacter</taxon>
    </lineage>
</organism>
<reference evidence="2 3" key="1">
    <citation type="submission" date="2018-06" db="EMBL/GenBank/DDBJ databases">
        <authorList>
            <consortium name="Pathogen Informatics"/>
            <person name="Doyle S."/>
        </authorList>
    </citation>
    <scope>NUCLEOTIDE SEQUENCE [LARGE SCALE GENOMIC DNA]</scope>
    <source>
        <strain evidence="2 3">NCTC13102</strain>
    </source>
</reference>
<keyword evidence="1" id="KW-0472">Membrane</keyword>
<gene>
    <name evidence="2" type="ORF">NCTC13102_01609</name>
</gene>
<keyword evidence="1" id="KW-1133">Transmembrane helix</keyword>
<dbReference type="Proteomes" id="UP000250166">
    <property type="component" value="Unassembled WGS sequence"/>
</dbReference>
<dbReference type="RefSeq" id="WP_023948616.1">
    <property type="nucleotide sequence ID" value="NZ_JAERIV010000002.1"/>
</dbReference>
<keyword evidence="1" id="KW-0812">Transmembrane</keyword>
<name>A0A2X3BHE4_9HELI</name>
<feature type="transmembrane region" description="Helical" evidence="1">
    <location>
        <begin position="6"/>
        <end position="25"/>
    </location>
</feature>
<accession>A0A2X3BHE4</accession>
<dbReference type="EMBL" id="UAWL01000006">
    <property type="protein sequence ID" value="SQB99154.1"/>
    <property type="molecule type" value="Genomic_DNA"/>
</dbReference>
<protein>
    <submittedName>
        <fullName evidence="2">Uncharacterized protein</fullName>
    </submittedName>
</protein>
<evidence type="ECO:0000313" key="2">
    <source>
        <dbReference type="EMBL" id="SQB99154.1"/>
    </source>
</evidence>
<evidence type="ECO:0000313" key="3">
    <source>
        <dbReference type="Proteomes" id="UP000250166"/>
    </source>
</evidence>